<dbReference type="GO" id="GO:0006352">
    <property type="term" value="P:DNA-templated transcription initiation"/>
    <property type="evidence" value="ECO:0007669"/>
    <property type="project" value="InterPro"/>
</dbReference>
<evidence type="ECO:0000313" key="7">
    <source>
        <dbReference type="Proteomes" id="UP000279259"/>
    </source>
</evidence>
<dbReference type="EMBL" id="RSCD01000018">
    <property type="protein sequence ID" value="RSH87138.1"/>
    <property type="molecule type" value="Genomic_DNA"/>
</dbReference>
<dbReference type="Proteomes" id="UP000279259">
    <property type="component" value="Unassembled WGS sequence"/>
</dbReference>
<feature type="domain" description="RNA polymerase Rpb4/RPC9 core" evidence="5">
    <location>
        <begin position="64"/>
        <end position="184"/>
    </location>
</feature>
<evidence type="ECO:0000256" key="2">
    <source>
        <dbReference type="ARBA" id="ARBA00023242"/>
    </source>
</evidence>
<comment type="similarity">
    <text evidence="3">Belongs to the eukaryotic RPB4 RNA polymerase subunit family.</text>
</comment>
<dbReference type="InterPro" id="IPR010997">
    <property type="entry name" value="HRDC-like_sf"/>
</dbReference>
<organism evidence="6 7">
    <name type="scientific">Saitozyma podzolica</name>
    <dbReference type="NCBI Taxonomy" id="1890683"/>
    <lineage>
        <taxon>Eukaryota</taxon>
        <taxon>Fungi</taxon>
        <taxon>Dikarya</taxon>
        <taxon>Basidiomycota</taxon>
        <taxon>Agaricomycotina</taxon>
        <taxon>Tremellomycetes</taxon>
        <taxon>Tremellales</taxon>
        <taxon>Trimorphomycetaceae</taxon>
        <taxon>Saitozyma</taxon>
    </lineage>
</organism>
<evidence type="ECO:0000256" key="4">
    <source>
        <dbReference type="SAM" id="MobiDB-lite"/>
    </source>
</evidence>
<proteinExistence type="inferred from homology"/>
<name>A0A427Y7S5_9TREE</name>
<keyword evidence="2" id="KW-0539">Nucleus</keyword>
<dbReference type="SMART" id="SM00657">
    <property type="entry name" value="RPOL4c"/>
    <property type="match status" value="1"/>
</dbReference>
<comment type="caution">
    <text evidence="6">The sequence shown here is derived from an EMBL/GenBank/DDBJ whole genome shotgun (WGS) entry which is preliminary data.</text>
</comment>
<dbReference type="InterPro" id="IPR045222">
    <property type="entry name" value="Rpb4-like"/>
</dbReference>
<evidence type="ECO:0000259" key="5">
    <source>
        <dbReference type="SMART" id="SM00657"/>
    </source>
</evidence>
<gene>
    <name evidence="6" type="ORF">EHS25_003629</name>
</gene>
<dbReference type="InterPro" id="IPR006590">
    <property type="entry name" value="RNA_pol_Rpb4/RPC9_core"/>
</dbReference>
<dbReference type="Pfam" id="PF03874">
    <property type="entry name" value="RNA_pol_Rpb4"/>
    <property type="match status" value="1"/>
</dbReference>
<dbReference type="OrthoDB" id="2186918at2759"/>
<sequence>MVNESQPSAVPGRGPMHGAGPSRSRRTVVSAPSSATRLEHSGPLVLLLTLVQIPEEDATKLQFGDFADGEALTLTDVQTLLAAARTAPGAPPPPDNKVYKSSLEYVGEFANSSGEVVASMRTALEAQPGFLNKFEQAQIMYLRPESVEVAVALIPSLERYSQGDENQATLQQLLEDVRGMARYGAKP</sequence>
<evidence type="ECO:0000313" key="6">
    <source>
        <dbReference type="EMBL" id="RSH87138.1"/>
    </source>
</evidence>
<dbReference type="GO" id="GO:0030880">
    <property type="term" value="C:RNA polymerase complex"/>
    <property type="evidence" value="ECO:0007669"/>
    <property type="project" value="InterPro"/>
</dbReference>
<comment type="subcellular location">
    <subcellularLocation>
        <location evidence="1">Nucleus</location>
    </subcellularLocation>
</comment>
<dbReference type="Gene3D" id="1.20.1250.40">
    <property type="match status" value="1"/>
</dbReference>
<evidence type="ECO:0000256" key="3">
    <source>
        <dbReference type="ARBA" id="ARBA00025724"/>
    </source>
</evidence>
<dbReference type="PANTHER" id="PTHR21297">
    <property type="entry name" value="DNA-DIRECTED RNA POLYMERASE II"/>
    <property type="match status" value="1"/>
</dbReference>
<dbReference type="SUPFAM" id="SSF47819">
    <property type="entry name" value="HRDC-like"/>
    <property type="match status" value="1"/>
</dbReference>
<dbReference type="GO" id="GO:0000166">
    <property type="term" value="F:nucleotide binding"/>
    <property type="evidence" value="ECO:0007669"/>
    <property type="project" value="InterPro"/>
</dbReference>
<dbReference type="GO" id="GO:0005634">
    <property type="term" value="C:nucleus"/>
    <property type="evidence" value="ECO:0007669"/>
    <property type="project" value="UniProtKB-SubCell"/>
</dbReference>
<protein>
    <recommendedName>
        <fullName evidence="5">RNA polymerase Rpb4/RPC9 core domain-containing protein</fullName>
    </recommendedName>
</protein>
<dbReference type="InterPro" id="IPR038324">
    <property type="entry name" value="Rpb4/RPC9_sf"/>
</dbReference>
<dbReference type="AlphaFoldDB" id="A0A427Y7S5"/>
<dbReference type="STRING" id="1890683.A0A427Y7S5"/>
<accession>A0A427Y7S5</accession>
<feature type="region of interest" description="Disordered" evidence="4">
    <location>
        <begin position="1"/>
        <end position="35"/>
    </location>
</feature>
<evidence type="ECO:0000256" key="1">
    <source>
        <dbReference type="ARBA" id="ARBA00004123"/>
    </source>
</evidence>
<reference evidence="6 7" key="1">
    <citation type="submission" date="2018-11" db="EMBL/GenBank/DDBJ databases">
        <title>Genome sequence of Saitozyma podzolica DSM 27192.</title>
        <authorList>
            <person name="Aliyu H."/>
            <person name="Gorte O."/>
            <person name="Ochsenreither K."/>
        </authorList>
    </citation>
    <scope>NUCLEOTIDE SEQUENCE [LARGE SCALE GENOMIC DNA]</scope>
    <source>
        <strain evidence="6 7">DSM 27192</strain>
    </source>
</reference>
<keyword evidence="7" id="KW-1185">Reference proteome</keyword>
<dbReference type="InterPro" id="IPR005574">
    <property type="entry name" value="Rpb4/RPC9"/>
</dbReference>